<evidence type="ECO:0000313" key="10">
    <source>
        <dbReference type="Proteomes" id="UP000272942"/>
    </source>
</evidence>
<evidence type="ECO:0000256" key="6">
    <source>
        <dbReference type="ARBA" id="ARBA00022840"/>
    </source>
</evidence>
<dbReference type="AlphaFoldDB" id="A0A183BFV3"/>
<protein>
    <submittedName>
        <fullName evidence="11">Protein kinase domain-containing protein</fullName>
    </submittedName>
</protein>
<dbReference type="GO" id="GO:0005737">
    <property type="term" value="C:cytoplasm"/>
    <property type="evidence" value="ECO:0007669"/>
    <property type="project" value="TreeGrafter"/>
</dbReference>
<dbReference type="PANTHER" id="PTHR24057:SF0">
    <property type="entry name" value="PROTEIN KINASE SHAGGY-RELATED"/>
    <property type="match status" value="1"/>
</dbReference>
<evidence type="ECO:0000256" key="7">
    <source>
        <dbReference type="SAM" id="MobiDB-lite"/>
    </source>
</evidence>
<dbReference type="GO" id="GO:0005634">
    <property type="term" value="C:nucleus"/>
    <property type="evidence" value="ECO:0007669"/>
    <property type="project" value="TreeGrafter"/>
</dbReference>
<proteinExistence type="inferred from homology"/>
<reference evidence="9 10" key="2">
    <citation type="submission" date="2018-11" db="EMBL/GenBank/DDBJ databases">
        <authorList>
            <consortium name="Pathogen Informatics"/>
        </authorList>
    </citation>
    <scope>NUCLEOTIDE SEQUENCE [LARGE SCALE GENOMIC DNA]</scope>
    <source>
        <strain evidence="9 10">Egypt</strain>
    </source>
</reference>
<keyword evidence="2" id="KW-0723">Serine/threonine-protein kinase</keyword>
<gene>
    <name evidence="9" type="ORF">ECPE_LOCUS18088</name>
</gene>
<dbReference type="OrthoDB" id="6274257at2759"/>
<dbReference type="InterPro" id="IPR050591">
    <property type="entry name" value="GSK-3"/>
</dbReference>
<evidence type="ECO:0000256" key="5">
    <source>
        <dbReference type="ARBA" id="ARBA00022777"/>
    </source>
</evidence>
<evidence type="ECO:0000313" key="9">
    <source>
        <dbReference type="EMBL" id="VDP95562.1"/>
    </source>
</evidence>
<evidence type="ECO:0000259" key="8">
    <source>
        <dbReference type="PROSITE" id="PS50011"/>
    </source>
</evidence>
<dbReference type="InterPro" id="IPR011009">
    <property type="entry name" value="Kinase-like_dom_sf"/>
</dbReference>
<evidence type="ECO:0000256" key="2">
    <source>
        <dbReference type="ARBA" id="ARBA00022527"/>
    </source>
</evidence>
<name>A0A183BFV3_9TREM</name>
<feature type="region of interest" description="Disordered" evidence="7">
    <location>
        <begin position="145"/>
        <end position="215"/>
    </location>
</feature>
<evidence type="ECO:0000256" key="1">
    <source>
        <dbReference type="ARBA" id="ARBA00005527"/>
    </source>
</evidence>
<dbReference type="Pfam" id="PF00069">
    <property type="entry name" value="Pkinase"/>
    <property type="match status" value="1"/>
</dbReference>
<evidence type="ECO:0000313" key="11">
    <source>
        <dbReference type="WBParaSite" id="ECPE_0001813701-mRNA-1"/>
    </source>
</evidence>
<keyword evidence="10" id="KW-1185">Reference proteome</keyword>
<dbReference type="Gene3D" id="1.10.510.10">
    <property type="entry name" value="Transferase(Phosphotransferase) domain 1"/>
    <property type="match status" value="1"/>
</dbReference>
<keyword evidence="3" id="KW-0808">Transferase</keyword>
<feature type="compositionally biased region" description="Basic and acidic residues" evidence="7">
    <location>
        <begin position="203"/>
        <end position="215"/>
    </location>
</feature>
<dbReference type="GO" id="GO:0004674">
    <property type="term" value="F:protein serine/threonine kinase activity"/>
    <property type="evidence" value="ECO:0007669"/>
    <property type="project" value="UniProtKB-KW"/>
</dbReference>
<evidence type="ECO:0000256" key="4">
    <source>
        <dbReference type="ARBA" id="ARBA00022741"/>
    </source>
</evidence>
<keyword evidence="5" id="KW-0418">Kinase</keyword>
<dbReference type="GO" id="GO:0005524">
    <property type="term" value="F:ATP binding"/>
    <property type="evidence" value="ECO:0007669"/>
    <property type="project" value="UniProtKB-KW"/>
</dbReference>
<comment type="similarity">
    <text evidence="1">Belongs to the protein kinase superfamily. CMGC Ser/Thr protein kinase family. GSK-3 subfamily.</text>
</comment>
<dbReference type="GO" id="GO:0030154">
    <property type="term" value="P:cell differentiation"/>
    <property type="evidence" value="ECO:0007669"/>
    <property type="project" value="TreeGrafter"/>
</dbReference>
<reference evidence="11" key="1">
    <citation type="submission" date="2016-06" db="UniProtKB">
        <authorList>
            <consortium name="WormBaseParasite"/>
        </authorList>
    </citation>
    <scope>IDENTIFICATION</scope>
</reference>
<dbReference type="PANTHER" id="PTHR24057">
    <property type="entry name" value="GLYCOGEN SYNTHASE KINASE-3 ALPHA"/>
    <property type="match status" value="1"/>
</dbReference>
<accession>A0A183BFV3</accession>
<sequence length="215" mass="23560">MVGLESGFLADSPRYYRAPELLFGAQLYTCAIDTWSAGCVLAEMLRQHCLFMGGDSVDQLVKVIRVLGTPTTQDIESMNPMYGSYNFPEVQSCPVKLFFPQHTPSDLLALMSKMLVYNPTRRISPSDALGEPCFDELRELGPNGVLPNRVRMPPHLFDPNPPPSAPSATTPSVPPPHELNSITGAHGWPAQDPRHWHGSGNKKFGDLSGSDKKGN</sequence>
<keyword evidence="4" id="KW-0547">Nucleotide-binding</keyword>
<dbReference type="EMBL" id="UZAN01074479">
    <property type="protein sequence ID" value="VDP95562.1"/>
    <property type="molecule type" value="Genomic_DNA"/>
</dbReference>
<dbReference type="Proteomes" id="UP000272942">
    <property type="component" value="Unassembled WGS sequence"/>
</dbReference>
<evidence type="ECO:0000256" key="3">
    <source>
        <dbReference type="ARBA" id="ARBA00022679"/>
    </source>
</evidence>
<feature type="domain" description="Protein kinase" evidence="8">
    <location>
        <begin position="1"/>
        <end position="134"/>
    </location>
</feature>
<dbReference type="PROSITE" id="PS50011">
    <property type="entry name" value="PROTEIN_KINASE_DOM"/>
    <property type="match status" value="1"/>
</dbReference>
<organism evidence="11">
    <name type="scientific">Echinostoma caproni</name>
    <dbReference type="NCBI Taxonomy" id="27848"/>
    <lineage>
        <taxon>Eukaryota</taxon>
        <taxon>Metazoa</taxon>
        <taxon>Spiralia</taxon>
        <taxon>Lophotrochozoa</taxon>
        <taxon>Platyhelminthes</taxon>
        <taxon>Trematoda</taxon>
        <taxon>Digenea</taxon>
        <taxon>Plagiorchiida</taxon>
        <taxon>Echinostomata</taxon>
        <taxon>Echinostomatoidea</taxon>
        <taxon>Echinostomatidae</taxon>
        <taxon>Echinostoma</taxon>
    </lineage>
</organism>
<keyword evidence="6" id="KW-0067">ATP-binding</keyword>
<dbReference type="GO" id="GO:0007165">
    <property type="term" value="P:signal transduction"/>
    <property type="evidence" value="ECO:0007669"/>
    <property type="project" value="TreeGrafter"/>
</dbReference>
<dbReference type="InterPro" id="IPR000719">
    <property type="entry name" value="Prot_kinase_dom"/>
</dbReference>
<dbReference type="WBParaSite" id="ECPE_0001813701-mRNA-1">
    <property type="protein sequence ID" value="ECPE_0001813701-mRNA-1"/>
    <property type="gene ID" value="ECPE_0001813701"/>
</dbReference>
<dbReference type="SUPFAM" id="SSF56112">
    <property type="entry name" value="Protein kinase-like (PK-like)"/>
    <property type="match status" value="1"/>
</dbReference>